<name>A0AAV6UGN7_9ARAC</name>
<keyword evidence="2" id="KW-0732">Signal</keyword>
<accession>A0AAV6UGN7</accession>
<feature type="region of interest" description="Disordered" evidence="1">
    <location>
        <begin position="31"/>
        <end position="81"/>
    </location>
</feature>
<evidence type="ECO:0000256" key="2">
    <source>
        <dbReference type="SAM" id="SignalP"/>
    </source>
</evidence>
<dbReference type="AlphaFoldDB" id="A0AAV6UGN7"/>
<dbReference type="Proteomes" id="UP000827092">
    <property type="component" value="Unassembled WGS sequence"/>
</dbReference>
<sequence>MCRVKTVLFFAAVLFQLGILKHYSVRAEDDDETASTAKADDEASAGGSPFNEEIVEGDKDDGEKKKDDDGEKKTDDEEVKEGECPRPFYREYCKEDKPCCLFNKGIYTCEAVKMEGENCSQNAFGYNTGDCFCKQGLFCVDEKCTSKTPQKQDEDF</sequence>
<comment type="caution">
    <text evidence="3">The sequence shown here is derived from an EMBL/GenBank/DDBJ whole genome shotgun (WGS) entry which is preliminary data.</text>
</comment>
<protein>
    <submittedName>
        <fullName evidence="3">Uncharacterized protein</fullName>
    </submittedName>
</protein>
<feature type="chain" id="PRO_5043865665" evidence="2">
    <location>
        <begin position="28"/>
        <end position="156"/>
    </location>
</feature>
<evidence type="ECO:0000313" key="3">
    <source>
        <dbReference type="EMBL" id="KAG8182863.1"/>
    </source>
</evidence>
<evidence type="ECO:0000313" key="4">
    <source>
        <dbReference type="Proteomes" id="UP000827092"/>
    </source>
</evidence>
<organism evidence="3 4">
    <name type="scientific">Oedothorax gibbosus</name>
    <dbReference type="NCBI Taxonomy" id="931172"/>
    <lineage>
        <taxon>Eukaryota</taxon>
        <taxon>Metazoa</taxon>
        <taxon>Ecdysozoa</taxon>
        <taxon>Arthropoda</taxon>
        <taxon>Chelicerata</taxon>
        <taxon>Arachnida</taxon>
        <taxon>Araneae</taxon>
        <taxon>Araneomorphae</taxon>
        <taxon>Entelegynae</taxon>
        <taxon>Araneoidea</taxon>
        <taxon>Linyphiidae</taxon>
        <taxon>Erigoninae</taxon>
        <taxon>Oedothorax</taxon>
    </lineage>
</organism>
<evidence type="ECO:0000256" key="1">
    <source>
        <dbReference type="SAM" id="MobiDB-lite"/>
    </source>
</evidence>
<reference evidence="3 4" key="1">
    <citation type="journal article" date="2022" name="Nat. Ecol. Evol.">
        <title>A masculinizing supergene underlies an exaggerated male reproductive morph in a spider.</title>
        <authorList>
            <person name="Hendrickx F."/>
            <person name="De Corte Z."/>
            <person name="Sonet G."/>
            <person name="Van Belleghem S.M."/>
            <person name="Kostlbacher S."/>
            <person name="Vangestel C."/>
        </authorList>
    </citation>
    <scope>NUCLEOTIDE SEQUENCE [LARGE SCALE GENOMIC DNA]</scope>
    <source>
        <strain evidence="3">W744_W776</strain>
    </source>
</reference>
<proteinExistence type="predicted"/>
<feature type="signal peptide" evidence="2">
    <location>
        <begin position="1"/>
        <end position="27"/>
    </location>
</feature>
<dbReference type="EMBL" id="JAFNEN010000444">
    <property type="protein sequence ID" value="KAG8182863.1"/>
    <property type="molecule type" value="Genomic_DNA"/>
</dbReference>
<gene>
    <name evidence="3" type="ORF">JTE90_002279</name>
</gene>
<keyword evidence="4" id="KW-1185">Reference proteome</keyword>
<feature type="compositionally biased region" description="Basic and acidic residues" evidence="1">
    <location>
        <begin position="61"/>
        <end position="81"/>
    </location>
</feature>